<keyword evidence="2" id="KW-1185">Reference proteome</keyword>
<gene>
    <name evidence="1" type="ORF">AsFPU1_4142</name>
</gene>
<protein>
    <submittedName>
        <fullName evidence="1">Uncharacterized protein</fullName>
    </submittedName>
</protein>
<evidence type="ECO:0000313" key="2">
    <source>
        <dbReference type="Proteomes" id="UP000287247"/>
    </source>
</evidence>
<dbReference type="Proteomes" id="UP000287247">
    <property type="component" value="Unassembled WGS sequence"/>
</dbReference>
<dbReference type="RefSeq" id="WP_124973317.1">
    <property type="nucleotide sequence ID" value="NZ_BDQK01000017.1"/>
</dbReference>
<sequence length="68" mass="8010">MKPDFNKMSKDELRQYVISHQDDKEAFYIYVDHLKSHPSTKVYSNSLSPQEIDQVITKHLEQENLTNG</sequence>
<name>A0A401IN99_APHSA</name>
<accession>A0A401IN99</accession>
<dbReference type="Pfam" id="PF21826">
    <property type="entry name" value="DUF6887"/>
    <property type="match status" value="1"/>
</dbReference>
<dbReference type="OrthoDB" id="428065at2"/>
<dbReference type="InterPro" id="IPR054053">
    <property type="entry name" value="DUF6887"/>
</dbReference>
<reference evidence="2" key="1">
    <citation type="submission" date="2017-05" db="EMBL/GenBank/DDBJ databases">
        <title>Physiological properties and genetic analysis related to exopolysaccharide production of fresh-water unicellular cyanobacterium Aphanothece sacrum, Suizenji Nori, that has been cultured as a food source in Japan.</title>
        <authorList>
            <person name="Kanesaki Y."/>
            <person name="Yoshikawa S."/>
            <person name="Ohki K."/>
        </authorList>
    </citation>
    <scope>NUCLEOTIDE SEQUENCE [LARGE SCALE GENOMIC DNA]</scope>
    <source>
        <strain evidence="2">FPU1</strain>
    </source>
</reference>
<dbReference type="AlphaFoldDB" id="A0A401IN99"/>
<proteinExistence type="predicted"/>
<evidence type="ECO:0000313" key="1">
    <source>
        <dbReference type="EMBL" id="GBF82708.1"/>
    </source>
</evidence>
<comment type="caution">
    <text evidence="1">The sequence shown here is derived from an EMBL/GenBank/DDBJ whole genome shotgun (WGS) entry which is preliminary data.</text>
</comment>
<dbReference type="EMBL" id="BDQK01000017">
    <property type="protein sequence ID" value="GBF82708.1"/>
    <property type="molecule type" value="Genomic_DNA"/>
</dbReference>
<organism evidence="1 2">
    <name type="scientific">Aphanothece sacrum FPU1</name>
    <dbReference type="NCBI Taxonomy" id="1920663"/>
    <lineage>
        <taxon>Bacteria</taxon>
        <taxon>Bacillati</taxon>
        <taxon>Cyanobacteriota</taxon>
        <taxon>Cyanophyceae</taxon>
        <taxon>Oscillatoriophycideae</taxon>
        <taxon>Chroococcales</taxon>
        <taxon>Aphanothecaceae</taxon>
        <taxon>Aphanothece</taxon>
    </lineage>
</organism>